<name>A0A2T1D572_9CYAN</name>
<proteinExistence type="predicted"/>
<reference evidence="1 2" key="1">
    <citation type="submission" date="2018-02" db="EMBL/GenBank/DDBJ databases">
        <authorList>
            <person name="Cohen D.B."/>
            <person name="Kent A.D."/>
        </authorList>
    </citation>
    <scope>NUCLEOTIDE SEQUENCE [LARGE SCALE GENOMIC DNA]</scope>
    <source>
        <strain evidence="1 2">ULC007</strain>
    </source>
</reference>
<dbReference type="AlphaFoldDB" id="A0A2T1D572"/>
<reference evidence="1 2" key="2">
    <citation type="submission" date="2018-03" db="EMBL/GenBank/DDBJ databases">
        <title>The ancient ancestry and fast evolution of plastids.</title>
        <authorList>
            <person name="Moore K.R."/>
            <person name="Magnabosco C."/>
            <person name="Momper L."/>
            <person name="Gold D.A."/>
            <person name="Bosak T."/>
            <person name="Fournier G.P."/>
        </authorList>
    </citation>
    <scope>NUCLEOTIDE SEQUENCE [LARGE SCALE GENOMIC DNA]</scope>
    <source>
        <strain evidence="1 2">ULC007</strain>
    </source>
</reference>
<evidence type="ECO:0000313" key="2">
    <source>
        <dbReference type="Proteomes" id="UP000238634"/>
    </source>
</evidence>
<dbReference type="OrthoDB" id="9925877at2"/>
<dbReference type="STRING" id="1920490.GCA_001895925_02799"/>
<evidence type="ECO:0000313" key="1">
    <source>
        <dbReference type="EMBL" id="PSB15653.1"/>
    </source>
</evidence>
<protein>
    <submittedName>
        <fullName evidence="1">Uncharacterized protein</fullName>
    </submittedName>
</protein>
<organism evidence="1 2">
    <name type="scientific">Phormidesmis priestleyi ULC007</name>
    <dbReference type="NCBI Taxonomy" id="1920490"/>
    <lineage>
        <taxon>Bacteria</taxon>
        <taxon>Bacillati</taxon>
        <taxon>Cyanobacteriota</taxon>
        <taxon>Cyanophyceae</taxon>
        <taxon>Leptolyngbyales</taxon>
        <taxon>Leptolyngbyaceae</taxon>
        <taxon>Phormidesmis</taxon>
    </lineage>
</organism>
<accession>A0A2T1D572</accession>
<gene>
    <name evidence="1" type="ORF">C7B65_23955</name>
</gene>
<dbReference type="RefSeq" id="WP_073074956.1">
    <property type="nucleotide sequence ID" value="NZ_MPPI01000053.1"/>
</dbReference>
<keyword evidence="2" id="KW-1185">Reference proteome</keyword>
<sequence>MTTATLEVKGLRTVRYIPKSGEHQLSINLGLADASTVFEFAKQIGVQPEIVQIPSKSGIEIHALLICESLDTSPLSEGIKLSNKLDELTEQINPDAIRHVYGRTQAA</sequence>
<comment type="caution">
    <text evidence="1">The sequence shown here is derived from an EMBL/GenBank/DDBJ whole genome shotgun (WGS) entry which is preliminary data.</text>
</comment>
<dbReference type="EMBL" id="PVWG01000056">
    <property type="protein sequence ID" value="PSB15653.1"/>
    <property type="molecule type" value="Genomic_DNA"/>
</dbReference>
<dbReference type="Proteomes" id="UP000238634">
    <property type="component" value="Unassembled WGS sequence"/>
</dbReference>